<name>A0A8S2ADU6_ARAAE</name>
<proteinExistence type="predicted"/>
<evidence type="ECO:0000313" key="1">
    <source>
        <dbReference type="EMBL" id="CAE6072217.1"/>
    </source>
</evidence>
<dbReference type="Proteomes" id="UP000682877">
    <property type="component" value="Chromosome 5"/>
</dbReference>
<evidence type="ECO:0000313" key="2">
    <source>
        <dbReference type="Proteomes" id="UP000682877"/>
    </source>
</evidence>
<dbReference type="AlphaFoldDB" id="A0A8S2ADU6"/>
<dbReference type="EMBL" id="LR999455">
    <property type="protein sequence ID" value="CAE6072217.1"/>
    <property type="molecule type" value="Genomic_DNA"/>
</dbReference>
<sequence length="201" mass="22528">MTMNYRMYSRSHFVKGMELMVLLICYRLYGKATEDSVAYAFVMGSTWFLVDDAKVWRPNSEVKFISDAIGTIVAWPNESTSETFKSQNQTLRILSKRIAPLSPLPEVYLALLALLFRCTSVKRLVADLILRYALYCPTAVGDALQAVIDMHNFSVEALKRGQDTDGVAFQTAKACIFGLVDLCSAAYSKTKHHHQGDRGGR</sequence>
<organism evidence="1 2">
    <name type="scientific">Arabidopsis arenosa</name>
    <name type="common">Sand rock-cress</name>
    <name type="synonym">Cardaminopsis arenosa</name>
    <dbReference type="NCBI Taxonomy" id="38785"/>
    <lineage>
        <taxon>Eukaryota</taxon>
        <taxon>Viridiplantae</taxon>
        <taxon>Streptophyta</taxon>
        <taxon>Embryophyta</taxon>
        <taxon>Tracheophyta</taxon>
        <taxon>Spermatophyta</taxon>
        <taxon>Magnoliopsida</taxon>
        <taxon>eudicotyledons</taxon>
        <taxon>Gunneridae</taxon>
        <taxon>Pentapetalae</taxon>
        <taxon>rosids</taxon>
        <taxon>malvids</taxon>
        <taxon>Brassicales</taxon>
        <taxon>Brassicaceae</taxon>
        <taxon>Camelineae</taxon>
        <taxon>Arabidopsis</taxon>
    </lineage>
</organism>
<accession>A0A8S2ADU6</accession>
<protein>
    <submittedName>
        <fullName evidence="1">Uncharacterized protein</fullName>
    </submittedName>
</protein>
<keyword evidence="2" id="KW-1185">Reference proteome</keyword>
<reference evidence="1" key="1">
    <citation type="submission" date="2021-01" db="EMBL/GenBank/DDBJ databases">
        <authorList>
            <person name="Bezrukov I."/>
        </authorList>
    </citation>
    <scope>NUCLEOTIDE SEQUENCE</scope>
</reference>
<gene>
    <name evidence="1" type="ORF">AARE701A_LOCUS12254</name>
</gene>